<dbReference type="PANTHER" id="PTHR43671">
    <property type="entry name" value="SERINE/THREONINE-PROTEIN KINASE NEK"/>
    <property type="match status" value="1"/>
</dbReference>
<evidence type="ECO:0000259" key="8">
    <source>
        <dbReference type="PROSITE" id="PS50011"/>
    </source>
</evidence>
<dbReference type="InterPro" id="IPR008266">
    <property type="entry name" value="Tyr_kinase_AS"/>
</dbReference>
<dbReference type="InterPro" id="IPR050660">
    <property type="entry name" value="NEK_Ser/Thr_kinase"/>
</dbReference>
<dbReference type="InterPro" id="IPR017441">
    <property type="entry name" value="Protein_kinase_ATP_BS"/>
</dbReference>
<protein>
    <recommendedName>
        <fullName evidence="2">non-specific serine/threonine protein kinase</fullName>
        <ecNumber evidence="2">2.7.11.1</ecNumber>
    </recommendedName>
</protein>
<dbReference type="InterPro" id="IPR020635">
    <property type="entry name" value="Tyr_kinase_cat_dom"/>
</dbReference>
<dbReference type="GO" id="GO:0004713">
    <property type="term" value="F:protein tyrosine kinase activity"/>
    <property type="evidence" value="ECO:0007669"/>
    <property type="project" value="InterPro"/>
</dbReference>
<organism evidence="9 10">
    <name type="scientific">Pelotomaculum propionicicum</name>
    <dbReference type="NCBI Taxonomy" id="258475"/>
    <lineage>
        <taxon>Bacteria</taxon>
        <taxon>Bacillati</taxon>
        <taxon>Bacillota</taxon>
        <taxon>Clostridia</taxon>
        <taxon>Eubacteriales</taxon>
        <taxon>Desulfotomaculaceae</taxon>
        <taxon>Pelotomaculum</taxon>
    </lineage>
</organism>
<dbReference type="OrthoDB" id="9788659at2"/>
<dbReference type="CDD" id="cd00180">
    <property type="entry name" value="PKc"/>
    <property type="match status" value="1"/>
</dbReference>
<sequence length="265" mass="29966">MLGQGSYGVVIKASRGKRFYAIKALFNRDDQNPNILPFELESEILRSVSHPRIPGFVGAFSFGEIHYIVQEFSEGLPLSCLLDSGRRFSEDEVKNIVTQLLSILRDLHTPPQRENAVVHRDLRLSNLLLKDDELFLIDFGFARFLDLSRNLSCPDPLENKYKDSNGDGQPLRLLSDLPSRKKIPGAETYRLLRKEISPRSDLFGAGVVAVDLFTSWVEDETLFDRPWQEVLPLSEPFVSFLARLLSREDGFHTAAGALEYLGSIL</sequence>
<evidence type="ECO:0000313" key="9">
    <source>
        <dbReference type="EMBL" id="TEB12197.1"/>
    </source>
</evidence>
<name>A0A4Y7RVA8_9FIRM</name>
<dbReference type="Pfam" id="PF00069">
    <property type="entry name" value="Pkinase"/>
    <property type="match status" value="1"/>
</dbReference>
<accession>A0A4Y7RVA8</accession>
<dbReference type="AlphaFoldDB" id="A0A4Y7RVA8"/>
<dbReference type="EMBL" id="QFFZ01000008">
    <property type="protein sequence ID" value="TEB12197.1"/>
    <property type="molecule type" value="Genomic_DNA"/>
</dbReference>
<evidence type="ECO:0000256" key="5">
    <source>
        <dbReference type="ARBA" id="ARBA00022777"/>
    </source>
</evidence>
<evidence type="ECO:0000256" key="6">
    <source>
        <dbReference type="ARBA" id="ARBA00022840"/>
    </source>
</evidence>
<keyword evidence="6 7" id="KW-0067">ATP-binding</keyword>
<dbReference type="Gene3D" id="1.10.510.10">
    <property type="entry name" value="Transferase(Phosphotransferase) domain 1"/>
    <property type="match status" value="1"/>
</dbReference>
<evidence type="ECO:0000256" key="3">
    <source>
        <dbReference type="ARBA" id="ARBA00022679"/>
    </source>
</evidence>
<dbReference type="SUPFAM" id="SSF56112">
    <property type="entry name" value="Protein kinase-like (PK-like)"/>
    <property type="match status" value="1"/>
</dbReference>
<keyword evidence="3 9" id="KW-0808">Transferase</keyword>
<proteinExistence type="inferred from homology"/>
<comment type="caution">
    <text evidence="9">The sequence shown here is derived from an EMBL/GenBank/DDBJ whole genome shotgun (WGS) entry which is preliminary data.</text>
</comment>
<reference evidence="9 10" key="1">
    <citation type="journal article" date="2018" name="Environ. Microbiol.">
        <title>Novel energy conservation strategies and behaviour of Pelotomaculum schinkii driving syntrophic propionate catabolism.</title>
        <authorList>
            <person name="Hidalgo-Ahumada C.A.P."/>
            <person name="Nobu M.K."/>
            <person name="Narihiro T."/>
            <person name="Tamaki H."/>
            <person name="Liu W.T."/>
            <person name="Kamagata Y."/>
            <person name="Stams A.J.M."/>
            <person name="Imachi H."/>
            <person name="Sousa D.Z."/>
        </authorList>
    </citation>
    <scope>NUCLEOTIDE SEQUENCE [LARGE SCALE GENOMIC DNA]</scope>
    <source>
        <strain evidence="9 10">MGP</strain>
    </source>
</reference>
<dbReference type="PROSITE" id="PS00109">
    <property type="entry name" value="PROTEIN_KINASE_TYR"/>
    <property type="match status" value="1"/>
</dbReference>
<dbReference type="PANTHER" id="PTHR43671:SF13">
    <property type="entry name" value="SERINE_THREONINE-PROTEIN KINASE NEK2"/>
    <property type="match status" value="1"/>
</dbReference>
<dbReference type="PROSITE" id="PS50011">
    <property type="entry name" value="PROTEIN_KINASE_DOM"/>
    <property type="match status" value="1"/>
</dbReference>
<dbReference type="Proteomes" id="UP000297597">
    <property type="component" value="Unassembled WGS sequence"/>
</dbReference>
<dbReference type="GO" id="GO:0004674">
    <property type="term" value="F:protein serine/threonine kinase activity"/>
    <property type="evidence" value="ECO:0007669"/>
    <property type="project" value="UniProtKB-EC"/>
</dbReference>
<evidence type="ECO:0000313" key="10">
    <source>
        <dbReference type="Proteomes" id="UP000297597"/>
    </source>
</evidence>
<comment type="similarity">
    <text evidence="1">Belongs to the protein kinase superfamily. NEK Ser/Thr protein kinase family. NIMA subfamily.</text>
</comment>
<feature type="binding site" evidence="7">
    <location>
        <position position="23"/>
    </location>
    <ligand>
        <name>ATP</name>
        <dbReference type="ChEBI" id="CHEBI:30616"/>
    </ligand>
</feature>
<gene>
    <name evidence="9" type="primary">ybdM</name>
    <name evidence="9" type="ORF">Pmgp_01087</name>
</gene>
<keyword evidence="10" id="KW-1185">Reference proteome</keyword>
<dbReference type="InterPro" id="IPR011009">
    <property type="entry name" value="Kinase-like_dom_sf"/>
</dbReference>
<dbReference type="InterPro" id="IPR000719">
    <property type="entry name" value="Prot_kinase_dom"/>
</dbReference>
<evidence type="ECO:0000256" key="1">
    <source>
        <dbReference type="ARBA" id="ARBA00010886"/>
    </source>
</evidence>
<feature type="domain" description="Protein kinase" evidence="8">
    <location>
        <begin position="1"/>
        <end position="265"/>
    </location>
</feature>
<keyword evidence="5 9" id="KW-0418">Kinase</keyword>
<dbReference type="EC" id="2.7.11.1" evidence="2"/>
<evidence type="ECO:0000256" key="7">
    <source>
        <dbReference type="PROSITE-ProRule" id="PRU10141"/>
    </source>
</evidence>
<dbReference type="GO" id="GO:0005524">
    <property type="term" value="F:ATP binding"/>
    <property type="evidence" value="ECO:0007669"/>
    <property type="project" value="UniProtKB-UniRule"/>
</dbReference>
<evidence type="ECO:0000256" key="2">
    <source>
        <dbReference type="ARBA" id="ARBA00012513"/>
    </source>
</evidence>
<evidence type="ECO:0000256" key="4">
    <source>
        <dbReference type="ARBA" id="ARBA00022741"/>
    </source>
</evidence>
<dbReference type="PROSITE" id="PS00107">
    <property type="entry name" value="PROTEIN_KINASE_ATP"/>
    <property type="match status" value="1"/>
</dbReference>
<dbReference type="SMART" id="SM00219">
    <property type="entry name" value="TyrKc"/>
    <property type="match status" value="1"/>
</dbReference>
<keyword evidence="4 7" id="KW-0547">Nucleotide-binding</keyword>